<organism evidence="1 2">
    <name type="scientific">Mytilus coruscus</name>
    <name type="common">Sea mussel</name>
    <dbReference type="NCBI Taxonomy" id="42192"/>
    <lineage>
        <taxon>Eukaryota</taxon>
        <taxon>Metazoa</taxon>
        <taxon>Spiralia</taxon>
        <taxon>Lophotrochozoa</taxon>
        <taxon>Mollusca</taxon>
        <taxon>Bivalvia</taxon>
        <taxon>Autobranchia</taxon>
        <taxon>Pteriomorphia</taxon>
        <taxon>Mytilida</taxon>
        <taxon>Mytiloidea</taxon>
        <taxon>Mytilidae</taxon>
        <taxon>Mytilinae</taxon>
        <taxon>Mytilus</taxon>
    </lineage>
</organism>
<evidence type="ECO:0000313" key="1">
    <source>
        <dbReference type="EMBL" id="CAC5395200.1"/>
    </source>
</evidence>
<protein>
    <submittedName>
        <fullName evidence="1">Uncharacterized protein</fullName>
    </submittedName>
</protein>
<reference evidence="1 2" key="1">
    <citation type="submission" date="2020-06" db="EMBL/GenBank/DDBJ databases">
        <authorList>
            <person name="Li R."/>
            <person name="Bekaert M."/>
        </authorList>
    </citation>
    <scope>NUCLEOTIDE SEQUENCE [LARGE SCALE GENOMIC DNA]</scope>
    <source>
        <strain evidence="2">wild</strain>
    </source>
</reference>
<dbReference type="Proteomes" id="UP000507470">
    <property type="component" value="Unassembled WGS sequence"/>
</dbReference>
<proteinExistence type="predicted"/>
<evidence type="ECO:0000313" key="2">
    <source>
        <dbReference type="Proteomes" id="UP000507470"/>
    </source>
</evidence>
<name>A0A6J8CJX4_MYTCO</name>
<accession>A0A6J8CJX4</accession>
<dbReference type="OrthoDB" id="6087628at2759"/>
<dbReference type="EMBL" id="CACVKT020005443">
    <property type="protein sequence ID" value="CAC5395200.1"/>
    <property type="molecule type" value="Genomic_DNA"/>
</dbReference>
<gene>
    <name evidence="1" type="ORF">MCOR_29889</name>
</gene>
<sequence>MNSDDKTSLKEKRIFSRHRSENSILWRHLAVRNILKNSQTSSLSRWHSSSRINTEESDRLGQHIRTKVSSDSELNVEDSRRNCLPPIALPPIYLSKGVPIKYNESKMANKGPLSPKDWEELHNCRYLRPALQKYRLPELTKDENSTGNIDD</sequence>
<keyword evidence="2" id="KW-1185">Reference proteome</keyword>
<dbReference type="AlphaFoldDB" id="A0A6J8CJX4"/>